<dbReference type="Proteomes" id="UP001652741">
    <property type="component" value="Chromosome ssa02"/>
</dbReference>
<dbReference type="Bgee" id="ENSSSAG00000054198">
    <property type="expression patterns" value="Expressed in mesonephros and 10 other cell types or tissues"/>
</dbReference>
<dbReference type="InterPro" id="IPR030456">
    <property type="entry name" value="TF_fork_head_CS_2"/>
</dbReference>
<feature type="region of interest" description="Disordered" evidence="9">
    <location>
        <begin position="462"/>
        <end position="563"/>
    </location>
</feature>
<dbReference type="PANTHER" id="PTHR45767">
    <property type="entry name" value="FORKHEAD BOX PROTEIN O"/>
    <property type="match status" value="1"/>
</dbReference>
<dbReference type="GO" id="GO:0000978">
    <property type="term" value="F:RNA polymerase II cis-regulatory region sequence-specific DNA binding"/>
    <property type="evidence" value="ECO:0007669"/>
    <property type="project" value="TreeGrafter"/>
</dbReference>
<sequence>MLMMEDDELAHQVDSDFEPQNRPRSCTWPLPCPEDFPEVLEVNGGLPLTTIKVEPDDNLSVSACRAGRMGGTPTELKHPAVAPAPIGATHPCLAGAALDVTGQLRKAKSSRRNAWGNQSYADLITRAIESTPEKRLTLSQVYDWMVRYVPYFKDKGDSNSSAGWKNSIRHNLSLHTRFIRVQNEGTGKSSWWMLNPEGGKMGKAPRRRTVSMDNSTKYLKSKGRVSRKRVGRPGIGSGAQVGLQASPEQGSPPGKVLPGNIGGAGGVEGEFDAWTELHSRASSSTSTLSGRLSPILAEGELEESEEGGLSCSASPHLYPSPSSSARSPAMGAAGGHCPPVEQLPQLANLTGAISLEERLLEESYHHHHPHPVAGHKLPPVYHYNPGVKGQGSYCGAVYSQAGMGMLRHHSPMQTIQENKPASFGGTMRAYSGTNALQSLLTGGHGGPQQYCAKDIILGQERDAHPMMGPSTNGVSSTHHSHHSGHNGHAAHSHNGSHTNHNSAHSHNGHNGTQSRNLNPVTNHNNHNSPHLGHNLSQNHSIHTTHTPTQAPAPALAPRISSGHLHPYSHKAPYLYSPPSHAHLPASTTLPPNPAGMLGMPQDSCHLATAPHPLHPCHNTYPSPQHQGMGSGLYHHQRGMVGGGTGGSYHGSSYHQPHPHERLPADLDLDIFHGSLDCDVESILLHDIMDSGEEMDFNFDSSLAQGVGVGMGMGMGVGVGVGMGMSGLAGPQQAHNNQSWVPG</sequence>
<dbReference type="OrthoDB" id="5954824at2759"/>
<dbReference type="InterPro" id="IPR036390">
    <property type="entry name" value="WH_DNA-bd_sf"/>
</dbReference>
<keyword evidence="3" id="KW-0963">Cytoplasm</keyword>
<dbReference type="InterPro" id="IPR036388">
    <property type="entry name" value="WH-like_DNA-bd_sf"/>
</dbReference>
<dbReference type="GO" id="GO:0005737">
    <property type="term" value="C:cytoplasm"/>
    <property type="evidence" value="ECO:0007669"/>
    <property type="project" value="UniProtKB-SubCell"/>
</dbReference>
<dbReference type="InterPro" id="IPR047410">
    <property type="entry name" value="FH_FOXO6"/>
</dbReference>
<dbReference type="InterPro" id="IPR001766">
    <property type="entry name" value="Fork_head_dom"/>
</dbReference>
<dbReference type="Pfam" id="PF00250">
    <property type="entry name" value="Forkhead"/>
    <property type="match status" value="1"/>
</dbReference>
<dbReference type="OMA" id="VYPAHGH"/>
<feature type="domain" description="Fork-head" evidence="10">
    <location>
        <begin position="115"/>
        <end position="209"/>
    </location>
</feature>
<feature type="compositionally biased region" description="Gly residues" evidence="9">
    <location>
        <begin position="639"/>
        <end position="648"/>
    </location>
</feature>
<dbReference type="GO" id="GO:0005634">
    <property type="term" value="C:nucleus"/>
    <property type="evidence" value="ECO:0007669"/>
    <property type="project" value="UniProtKB-SubCell"/>
</dbReference>
<evidence type="ECO:0000256" key="6">
    <source>
        <dbReference type="ARBA" id="ARBA00023163"/>
    </source>
</evidence>
<evidence type="ECO:0000256" key="8">
    <source>
        <dbReference type="PROSITE-ProRule" id="PRU00089"/>
    </source>
</evidence>
<gene>
    <name evidence="12" type="primary">LOC106583301</name>
</gene>
<feature type="compositionally biased region" description="Low complexity" evidence="9">
    <location>
        <begin position="543"/>
        <end position="557"/>
    </location>
</feature>
<feature type="region of interest" description="Disordered" evidence="9">
    <location>
        <begin position="299"/>
        <end position="337"/>
    </location>
</feature>
<feature type="compositionally biased region" description="Basic residues" evidence="9">
    <location>
        <begin position="220"/>
        <end position="231"/>
    </location>
</feature>
<dbReference type="AlphaFoldDB" id="A0A1S3P5F2"/>
<dbReference type="FunFam" id="1.10.10.10:FF:000032">
    <property type="entry name" value="Forkhead box protein O4"/>
    <property type="match status" value="1"/>
</dbReference>
<evidence type="ECO:0000256" key="5">
    <source>
        <dbReference type="ARBA" id="ARBA00023125"/>
    </source>
</evidence>
<evidence type="ECO:0000256" key="7">
    <source>
        <dbReference type="ARBA" id="ARBA00023242"/>
    </source>
</evidence>
<dbReference type="PANTHER" id="PTHR45767:SF5">
    <property type="entry name" value="FORKHEAD BOX PROTEIN O6"/>
    <property type="match status" value="1"/>
</dbReference>
<dbReference type="PROSITE" id="PS50039">
    <property type="entry name" value="FORK_HEAD_3"/>
    <property type="match status" value="1"/>
</dbReference>
<dbReference type="GO" id="GO:0000981">
    <property type="term" value="F:DNA-binding transcription factor activity, RNA polymerase II-specific"/>
    <property type="evidence" value="ECO:0007669"/>
    <property type="project" value="TreeGrafter"/>
</dbReference>
<feature type="compositionally biased region" description="Basic residues" evidence="9">
    <location>
        <begin position="478"/>
        <end position="491"/>
    </location>
</feature>
<keyword evidence="5 8" id="KW-0238">DNA-binding</keyword>
<feature type="DNA-binding region" description="Fork-head" evidence="8">
    <location>
        <begin position="115"/>
        <end position="209"/>
    </location>
</feature>
<evidence type="ECO:0000313" key="12">
    <source>
        <dbReference type="RefSeq" id="XP_014022817.1"/>
    </source>
</evidence>
<evidence type="ECO:0000313" key="11">
    <source>
        <dbReference type="Proteomes" id="UP001652741"/>
    </source>
</evidence>
<keyword evidence="4" id="KW-0805">Transcription regulation</keyword>
<dbReference type="GO" id="GO:0001945">
    <property type="term" value="P:lymph vessel development"/>
    <property type="evidence" value="ECO:0007669"/>
    <property type="project" value="UniProtKB-ARBA"/>
</dbReference>
<reference evidence="12" key="1">
    <citation type="submission" date="2025-08" db="UniProtKB">
        <authorList>
            <consortium name="RefSeq"/>
        </authorList>
    </citation>
    <scope>IDENTIFICATION</scope>
</reference>
<organism evidence="11 12">
    <name type="scientific">Salmo salar</name>
    <name type="common">Atlantic salmon</name>
    <dbReference type="NCBI Taxonomy" id="8030"/>
    <lineage>
        <taxon>Eukaryota</taxon>
        <taxon>Metazoa</taxon>
        <taxon>Chordata</taxon>
        <taxon>Craniata</taxon>
        <taxon>Vertebrata</taxon>
        <taxon>Euteleostomi</taxon>
        <taxon>Actinopterygii</taxon>
        <taxon>Neopterygii</taxon>
        <taxon>Teleostei</taxon>
        <taxon>Protacanthopterygii</taxon>
        <taxon>Salmoniformes</taxon>
        <taxon>Salmonidae</taxon>
        <taxon>Salmoninae</taxon>
        <taxon>Salmo</taxon>
    </lineage>
</organism>
<dbReference type="Gene3D" id="1.10.10.10">
    <property type="entry name" value="Winged helix-like DNA-binding domain superfamily/Winged helix DNA-binding domain"/>
    <property type="match status" value="1"/>
</dbReference>
<dbReference type="RefSeq" id="XP_014022817.1">
    <property type="nucleotide sequence ID" value="XM_014167342.2"/>
</dbReference>
<keyword evidence="6" id="KW-0804">Transcription</keyword>
<dbReference type="PROSITE" id="PS00658">
    <property type="entry name" value="FORK_HEAD_2"/>
    <property type="match status" value="1"/>
</dbReference>
<dbReference type="STRING" id="8030.ENSSSAP00000056653"/>
<dbReference type="PaxDb" id="8030-ENSSSAP00000056653"/>
<dbReference type="SMART" id="SM00339">
    <property type="entry name" value="FH"/>
    <property type="match status" value="1"/>
</dbReference>
<feature type="region of interest" description="Disordered" evidence="9">
    <location>
        <begin position="220"/>
        <end position="264"/>
    </location>
</feature>
<dbReference type="CDD" id="cd20063">
    <property type="entry name" value="FH_FOXO6"/>
    <property type="match status" value="1"/>
</dbReference>
<dbReference type="InterPro" id="IPR032067">
    <property type="entry name" value="FOXO-TAD"/>
</dbReference>
<dbReference type="Pfam" id="PF16676">
    <property type="entry name" value="FOXO-TAD"/>
    <property type="match status" value="1"/>
</dbReference>
<dbReference type="KEGG" id="sasa:106583301"/>
<proteinExistence type="predicted"/>
<evidence type="ECO:0000256" key="4">
    <source>
        <dbReference type="ARBA" id="ARBA00023015"/>
    </source>
</evidence>
<comment type="subcellular location">
    <subcellularLocation>
        <location evidence="2">Cytoplasm</location>
    </subcellularLocation>
    <subcellularLocation>
        <location evidence="1 8">Nucleus</location>
    </subcellularLocation>
</comment>
<dbReference type="PRINTS" id="PR00053">
    <property type="entry name" value="FORKHEAD"/>
</dbReference>
<protein>
    <submittedName>
        <fullName evidence="12">Forkhead box protein O3</fullName>
    </submittedName>
</protein>
<feature type="compositionally biased region" description="Low complexity" evidence="9">
    <location>
        <begin position="492"/>
        <end position="530"/>
    </location>
</feature>
<feature type="compositionally biased region" description="Low complexity" evidence="9">
    <location>
        <begin position="319"/>
        <end position="331"/>
    </location>
</feature>
<keyword evidence="7 8" id="KW-0539">Nucleus</keyword>
<dbReference type="SUPFAM" id="SSF46785">
    <property type="entry name" value="Winged helix' DNA-binding domain"/>
    <property type="match status" value="1"/>
</dbReference>
<dbReference type="Pfam" id="PF16675">
    <property type="entry name" value="FOXO_KIX_bdg"/>
    <property type="match status" value="1"/>
</dbReference>
<dbReference type="GeneID" id="106583301"/>
<evidence type="ECO:0000259" key="10">
    <source>
        <dbReference type="PROSITE" id="PS50039"/>
    </source>
</evidence>
<evidence type="ECO:0000256" key="3">
    <source>
        <dbReference type="ARBA" id="ARBA00022490"/>
    </source>
</evidence>
<accession>A0A1S3P5F2</accession>
<feature type="region of interest" description="Disordered" evidence="9">
    <location>
        <begin position="615"/>
        <end position="660"/>
    </location>
</feature>
<evidence type="ECO:0000256" key="1">
    <source>
        <dbReference type="ARBA" id="ARBA00004123"/>
    </source>
</evidence>
<evidence type="ECO:0000256" key="9">
    <source>
        <dbReference type="SAM" id="MobiDB-lite"/>
    </source>
</evidence>
<name>A0A1S3P5F2_SALSA</name>
<dbReference type="InterPro" id="IPR032068">
    <property type="entry name" value="FOXO_KIX-bd"/>
</dbReference>
<evidence type="ECO:0000256" key="2">
    <source>
        <dbReference type="ARBA" id="ARBA00004496"/>
    </source>
</evidence>
<keyword evidence="11" id="KW-1185">Reference proteome</keyword>